<evidence type="ECO:0000313" key="2">
    <source>
        <dbReference type="Proteomes" id="UP001595974"/>
    </source>
</evidence>
<dbReference type="PANTHER" id="PTHR12526:SF600">
    <property type="entry name" value="GLYCOSYL TRANSFERASE GROUP 1"/>
    <property type="match status" value="1"/>
</dbReference>
<reference evidence="2" key="1">
    <citation type="journal article" date="2019" name="Int. J. Syst. Evol. Microbiol.">
        <title>The Global Catalogue of Microorganisms (GCM) 10K type strain sequencing project: providing services to taxonomists for standard genome sequencing and annotation.</title>
        <authorList>
            <consortium name="The Broad Institute Genomics Platform"/>
            <consortium name="The Broad Institute Genome Sequencing Center for Infectious Disease"/>
            <person name="Wu L."/>
            <person name="Ma J."/>
        </authorList>
    </citation>
    <scope>NUCLEOTIDE SEQUENCE [LARGE SCALE GENOMIC DNA]</scope>
    <source>
        <strain evidence="2">SHR3</strain>
    </source>
</reference>
<keyword evidence="2" id="KW-1185">Reference proteome</keyword>
<sequence>MPSERASRPPLLYLVHRIPYPPNKGDKLRSFNILRQLARRHRVYLGTFVDHPDDLCHVGALSQWCEDVHAVPLNPRRARLASLRGLLTGEALSLPYYRDAGLAAWVRDTVARHRIRDAVAFSGPMAQYLGAAGLRRRIIDFCDVDSAKWTQYAAGRRWPMSWLYRREGARLLAFERRAAADAGASLFVTEAEAELFRRMAPEVSAKVGVMQNGVDAEYFSPRHDFASPFPEGGPVLVFTGAMDYWPNIDAVTWFAADILPAIRARVPGVRFWIVGMNPAPAVQALAGGAKDGDIRVTGTVPDVRPYLAHADVVVAPLRIARGIQNKVLEAMAMGRPVVLSAAPAAGLAAEDGWDCAIAGDAPGFADKVVELLERPGHRRDMGLAGREAVLRGYSWAAHLAQLERLFAMRRADDPPDAAVADGTAIGAPAGAAPR</sequence>
<dbReference type="Proteomes" id="UP001595974">
    <property type="component" value="Unassembled WGS sequence"/>
</dbReference>
<dbReference type="RefSeq" id="WP_096449187.1">
    <property type="nucleotide sequence ID" value="NZ_JBHSOG010000108.1"/>
</dbReference>
<protein>
    <submittedName>
        <fullName evidence="1">TIGR03087 family PEP-CTERM/XrtA system glycosyltransferase</fullName>
    </submittedName>
</protein>
<dbReference type="PANTHER" id="PTHR12526">
    <property type="entry name" value="GLYCOSYLTRANSFERASE"/>
    <property type="match status" value="1"/>
</dbReference>
<dbReference type="EMBL" id="JBHSOG010000108">
    <property type="protein sequence ID" value="MFC5772213.1"/>
    <property type="molecule type" value="Genomic_DNA"/>
</dbReference>
<proteinExistence type="predicted"/>
<dbReference type="Pfam" id="PF13692">
    <property type="entry name" value="Glyco_trans_1_4"/>
    <property type="match status" value="1"/>
</dbReference>
<dbReference type="SUPFAM" id="SSF53756">
    <property type="entry name" value="UDP-Glycosyltransferase/glycogen phosphorylase"/>
    <property type="match status" value="1"/>
</dbReference>
<evidence type="ECO:0000313" key="1">
    <source>
        <dbReference type="EMBL" id="MFC5772213.1"/>
    </source>
</evidence>
<accession>A0ABW1AY11</accession>
<dbReference type="InterPro" id="IPR017521">
    <property type="entry name" value="Sugar_tfrase_PEP-CTERM_Stp1"/>
</dbReference>
<name>A0ABW1AY11_9RHOO</name>
<dbReference type="CDD" id="cd03801">
    <property type="entry name" value="GT4_PimA-like"/>
    <property type="match status" value="1"/>
</dbReference>
<organism evidence="1 2">
    <name type="scientific">Thauera sinica</name>
    <dbReference type="NCBI Taxonomy" id="2665146"/>
    <lineage>
        <taxon>Bacteria</taxon>
        <taxon>Pseudomonadati</taxon>
        <taxon>Pseudomonadota</taxon>
        <taxon>Betaproteobacteria</taxon>
        <taxon>Rhodocyclales</taxon>
        <taxon>Zoogloeaceae</taxon>
        <taxon>Thauera</taxon>
    </lineage>
</organism>
<dbReference type="NCBIfam" id="TIGR03087">
    <property type="entry name" value="stp1"/>
    <property type="match status" value="1"/>
</dbReference>
<gene>
    <name evidence="1" type="ORF">ACFPTN_22755</name>
</gene>
<comment type="caution">
    <text evidence="1">The sequence shown here is derived from an EMBL/GenBank/DDBJ whole genome shotgun (WGS) entry which is preliminary data.</text>
</comment>
<dbReference type="Gene3D" id="3.40.50.2000">
    <property type="entry name" value="Glycogen Phosphorylase B"/>
    <property type="match status" value="2"/>
</dbReference>